<reference evidence="1" key="1">
    <citation type="submission" date="2018-01" db="EMBL/GenBank/DDBJ databases">
        <title>Draft genome sequence of Bandra megavirus.</title>
        <authorList>
            <person name="Chatterjee A."/>
            <person name="Yadav R."/>
            <person name="Kondabagil K."/>
        </authorList>
    </citation>
    <scope>NUCLEOTIDE SEQUENCE</scope>
    <source>
        <strain evidence="1">KK-1</strain>
    </source>
</reference>
<accession>A0A2K9V7I0</accession>
<sequence length="186" mass="20996">MRIIHIQSGDQHVDIHVKVLGRFIFWTVQVTQIHLELDVLKLFVGEFKRDASGRVSFRRILGNTRTSDAVLDKEFSELDAREFEIDVVEVLDSGNEVAIVSALTVDKRSMKAVMNLSNVCQHLISQVWVGCFEIGGDVESVSEHILVSVVEHLDLLEDLTSHETTLSVHKFLTSLIKIDDEAMSLR</sequence>
<evidence type="ECO:0000313" key="1">
    <source>
        <dbReference type="EMBL" id="AUV58175.1"/>
    </source>
</evidence>
<name>A0A2K9V7I0_9VIRU</name>
<dbReference type="EMBL" id="MG779311">
    <property type="protein sequence ID" value="AUV58175.1"/>
    <property type="molecule type" value="Genomic_DNA"/>
</dbReference>
<organism evidence="1">
    <name type="scientific">Bandra megavirus</name>
    <dbReference type="NCBI Taxonomy" id="2071566"/>
    <lineage>
        <taxon>Viruses</taxon>
        <taxon>Varidnaviria</taxon>
        <taxon>Bamfordvirae</taxon>
        <taxon>Nucleocytoviricota</taxon>
        <taxon>Megaviricetes</taxon>
        <taxon>Imitervirales</taxon>
        <taxon>Mimiviridae</taxon>
        <taxon>Megamimivirinae</taxon>
        <taxon>Megavirus</taxon>
    </lineage>
</organism>
<protein>
    <submittedName>
        <fullName evidence="1">Exportin-5</fullName>
    </submittedName>
</protein>
<proteinExistence type="predicted"/>